<feature type="region of interest" description="Disordered" evidence="1">
    <location>
        <begin position="65"/>
        <end position="99"/>
    </location>
</feature>
<comment type="caution">
    <text evidence="2">The sequence shown here is derived from an EMBL/GenBank/DDBJ whole genome shotgun (WGS) entry which is preliminary data.</text>
</comment>
<feature type="compositionally biased region" description="Gly residues" evidence="1">
    <location>
        <begin position="89"/>
        <end position="98"/>
    </location>
</feature>
<accession>A0A9P7N038</accession>
<name>A0A9P7N038_9HYPO</name>
<dbReference type="Proteomes" id="UP000784919">
    <property type="component" value="Unassembled WGS sequence"/>
</dbReference>
<dbReference type="AlphaFoldDB" id="A0A9P7N038"/>
<evidence type="ECO:0000256" key="1">
    <source>
        <dbReference type="SAM" id="MobiDB-lite"/>
    </source>
</evidence>
<reference evidence="2" key="1">
    <citation type="journal article" date="2020" name="bioRxiv">
        <title>Whole genome comparisons of ergot fungi reveals the divergence and evolution of species within the genus Claviceps are the result of varying mechanisms driving genome evolution and host range expansion.</title>
        <authorList>
            <person name="Wyka S.A."/>
            <person name="Mondo S.J."/>
            <person name="Liu M."/>
            <person name="Dettman J."/>
            <person name="Nalam V."/>
            <person name="Broders K.D."/>
        </authorList>
    </citation>
    <scope>NUCLEOTIDE SEQUENCE</scope>
    <source>
        <strain evidence="2">CCC 1102</strain>
    </source>
</reference>
<dbReference type="EMBL" id="SRPS01000011">
    <property type="protein sequence ID" value="KAG5977060.1"/>
    <property type="molecule type" value="Genomic_DNA"/>
</dbReference>
<protein>
    <submittedName>
        <fullName evidence="2">Uncharacterized protein</fullName>
    </submittedName>
</protein>
<evidence type="ECO:0000313" key="2">
    <source>
        <dbReference type="EMBL" id="KAG5977060.1"/>
    </source>
</evidence>
<organism evidence="2 3">
    <name type="scientific">Claviceps arundinis</name>
    <dbReference type="NCBI Taxonomy" id="1623583"/>
    <lineage>
        <taxon>Eukaryota</taxon>
        <taxon>Fungi</taxon>
        <taxon>Dikarya</taxon>
        <taxon>Ascomycota</taxon>
        <taxon>Pezizomycotina</taxon>
        <taxon>Sordariomycetes</taxon>
        <taxon>Hypocreomycetidae</taxon>
        <taxon>Hypocreales</taxon>
        <taxon>Clavicipitaceae</taxon>
        <taxon>Claviceps</taxon>
    </lineage>
</organism>
<evidence type="ECO:0000313" key="3">
    <source>
        <dbReference type="Proteomes" id="UP000784919"/>
    </source>
</evidence>
<sequence length="140" mass="15939">MIGVELEIEYKWNNIRFLTDLPAFLAAWCLSAQWEKSEPRNIIDLFGRDNIYRWKAVGDRIMVRDDEPATPKSGRSGKRKRRMSIQVRGRGGTVGGGDKLAFEDEGCMLNRRFLLPLRPLLGVAGSSSRTTVRSHTAFQR</sequence>
<proteinExistence type="predicted"/>
<gene>
    <name evidence="2" type="ORF">E4U56_000463</name>
</gene>